<name>A0A2T5JBN2_9SPHI</name>
<evidence type="ECO:0000256" key="4">
    <source>
        <dbReference type="ARBA" id="ARBA00023004"/>
    </source>
</evidence>
<dbReference type="EMBL" id="QAOQ01000003">
    <property type="protein sequence ID" value="PTQ98272.1"/>
    <property type="molecule type" value="Genomic_DNA"/>
</dbReference>
<dbReference type="SFLD" id="SFLDS00029">
    <property type="entry name" value="Radical_SAM"/>
    <property type="match status" value="1"/>
</dbReference>
<dbReference type="Gene3D" id="3.40.50.280">
    <property type="entry name" value="Cobalamin-binding domain"/>
    <property type="match status" value="1"/>
</dbReference>
<dbReference type="SMART" id="SM00729">
    <property type="entry name" value="Elp3"/>
    <property type="match status" value="1"/>
</dbReference>
<keyword evidence="4" id="KW-0408">Iron</keyword>
<keyword evidence="5" id="KW-0411">Iron-sulfur</keyword>
<dbReference type="InterPro" id="IPR006638">
    <property type="entry name" value="Elp3/MiaA/NifB-like_rSAM"/>
</dbReference>
<keyword evidence="2" id="KW-0949">S-adenosyl-L-methionine</keyword>
<evidence type="ECO:0000259" key="6">
    <source>
        <dbReference type="PROSITE" id="PS51918"/>
    </source>
</evidence>
<dbReference type="GO" id="GO:0051536">
    <property type="term" value="F:iron-sulfur cluster binding"/>
    <property type="evidence" value="ECO:0007669"/>
    <property type="project" value="UniProtKB-KW"/>
</dbReference>
<dbReference type="Gene3D" id="3.80.30.20">
    <property type="entry name" value="tm_1862 like domain"/>
    <property type="match status" value="1"/>
</dbReference>
<dbReference type="GO" id="GO:0046872">
    <property type="term" value="F:metal ion binding"/>
    <property type="evidence" value="ECO:0007669"/>
    <property type="project" value="UniProtKB-KW"/>
</dbReference>
<evidence type="ECO:0000256" key="5">
    <source>
        <dbReference type="ARBA" id="ARBA00023014"/>
    </source>
</evidence>
<reference evidence="7 8" key="1">
    <citation type="submission" date="2018-04" db="EMBL/GenBank/DDBJ databases">
        <title>Genomic Encyclopedia of Archaeal and Bacterial Type Strains, Phase II (KMG-II): from individual species to whole genera.</title>
        <authorList>
            <person name="Goeker M."/>
        </authorList>
    </citation>
    <scope>NUCLEOTIDE SEQUENCE [LARGE SCALE GENOMIC DNA]</scope>
    <source>
        <strain evidence="7 8">DSM 26809</strain>
    </source>
</reference>
<dbReference type="InterPro" id="IPR058240">
    <property type="entry name" value="rSAM_sf"/>
</dbReference>
<dbReference type="CDD" id="cd01335">
    <property type="entry name" value="Radical_SAM"/>
    <property type="match status" value="1"/>
</dbReference>
<comment type="cofactor">
    <cofactor evidence="1">
        <name>[4Fe-4S] cluster</name>
        <dbReference type="ChEBI" id="CHEBI:49883"/>
    </cofactor>
</comment>
<dbReference type="InterPro" id="IPR007197">
    <property type="entry name" value="rSAM"/>
</dbReference>
<dbReference type="SFLD" id="SFLDF00303">
    <property type="entry name" value="hopanoid_C2-methyltransferase"/>
    <property type="match status" value="1"/>
</dbReference>
<dbReference type="Pfam" id="PF04055">
    <property type="entry name" value="Radical_SAM"/>
    <property type="match status" value="1"/>
</dbReference>
<dbReference type="GO" id="GO:0031419">
    <property type="term" value="F:cobalamin binding"/>
    <property type="evidence" value="ECO:0007669"/>
    <property type="project" value="InterPro"/>
</dbReference>
<dbReference type="InterPro" id="IPR034530">
    <property type="entry name" value="HpnP-like"/>
</dbReference>
<feature type="domain" description="Radical SAM core" evidence="6">
    <location>
        <begin position="161"/>
        <end position="390"/>
    </location>
</feature>
<evidence type="ECO:0000313" key="7">
    <source>
        <dbReference type="EMBL" id="PTQ98272.1"/>
    </source>
</evidence>
<dbReference type="InterPro" id="IPR006158">
    <property type="entry name" value="Cobalamin-bd"/>
</dbReference>
<comment type="caution">
    <text evidence="7">The sequence shown here is derived from an EMBL/GenBank/DDBJ whole genome shotgun (WGS) entry which is preliminary data.</text>
</comment>
<sequence>MKILLVYPEMYDSFYAFKHLASLIGKKAAFPPLGLLTVAAMLPQNWERKLIDLNVKALSDSDIEWADMVFVSAMNVQEESVRKIIAQCKRKNATIVAGGPLFTHEHERFEGIDHFVLNEAEITLPLFLADLESGRAKPIYKTAEFADVSKTPLPQMDLINMKDYLYAIVQFSRGCPYLCDFCDVTTLYGRKPRTKSAEQIIAELELIHKAGESQNVLFADDNLIGNKKILKSELLPALIDWQYKTNPGLYFITQLTINLADDDEMMRLMLEAKFRNVFIGIETPDEDSLKLSLKNQNLKRDILSNIHRLHQAGFTIMGGFIVGFDTDKDNSFKNIIDFIQESGIPIPIVNVLKAPPGTALFDRMKRENRLSRHFTFSEGETNIIPVMGAERLKNGFLQVVSSIYPAEHSYKRVKRFLTMHEFPKNGGVKTKEKYTFSQLYHIIKAIIKLAVFDKDGKHYRDLLLWTYKNKRTHLSLALMYGMMLYQLRENHKQIVTTLSRSADVYEPDSKPMLLAEAV</sequence>
<dbReference type="Proteomes" id="UP000244168">
    <property type="component" value="Unassembled WGS sequence"/>
</dbReference>
<dbReference type="PANTHER" id="PTHR43409:SF3">
    <property type="entry name" value="HYPOTHETICAL METHYLTRANSFERASE"/>
    <property type="match status" value="1"/>
</dbReference>
<dbReference type="InterPro" id="IPR034466">
    <property type="entry name" value="Methyltransferase_Class_B"/>
</dbReference>
<evidence type="ECO:0000256" key="1">
    <source>
        <dbReference type="ARBA" id="ARBA00001966"/>
    </source>
</evidence>
<keyword evidence="8" id="KW-1185">Reference proteome</keyword>
<dbReference type="InterPro" id="IPR051198">
    <property type="entry name" value="BchE-like"/>
</dbReference>
<dbReference type="Pfam" id="PF13282">
    <property type="entry name" value="DUF4070"/>
    <property type="match status" value="1"/>
</dbReference>
<evidence type="ECO:0000256" key="3">
    <source>
        <dbReference type="ARBA" id="ARBA00022723"/>
    </source>
</evidence>
<evidence type="ECO:0000256" key="2">
    <source>
        <dbReference type="ARBA" id="ARBA00022691"/>
    </source>
</evidence>
<dbReference type="AlphaFoldDB" id="A0A2T5JBN2"/>
<dbReference type="SUPFAM" id="SSF102114">
    <property type="entry name" value="Radical SAM enzymes"/>
    <property type="match status" value="1"/>
</dbReference>
<dbReference type="RefSeq" id="WP_107828445.1">
    <property type="nucleotide sequence ID" value="NZ_CP160205.1"/>
</dbReference>
<evidence type="ECO:0000313" key="8">
    <source>
        <dbReference type="Proteomes" id="UP000244168"/>
    </source>
</evidence>
<dbReference type="PANTHER" id="PTHR43409">
    <property type="entry name" value="ANAEROBIC MAGNESIUM-PROTOPORPHYRIN IX MONOMETHYL ESTER CYCLASE-RELATED"/>
    <property type="match status" value="1"/>
</dbReference>
<dbReference type="InterPro" id="IPR023404">
    <property type="entry name" value="rSAM_horseshoe"/>
</dbReference>
<protein>
    <submittedName>
        <fullName evidence="7">Radical SAM superfamily enzyme YgiQ (UPF0313 family)</fullName>
    </submittedName>
</protein>
<dbReference type="GO" id="GO:0005829">
    <property type="term" value="C:cytosol"/>
    <property type="evidence" value="ECO:0007669"/>
    <property type="project" value="TreeGrafter"/>
</dbReference>
<dbReference type="SFLD" id="SFLDG01123">
    <property type="entry name" value="methyltransferase_(Class_B)"/>
    <property type="match status" value="1"/>
</dbReference>
<dbReference type="SFLD" id="SFLDG01082">
    <property type="entry name" value="B12-binding_domain_containing"/>
    <property type="match status" value="1"/>
</dbReference>
<accession>A0A2T5JBN2</accession>
<dbReference type="Pfam" id="PF02310">
    <property type="entry name" value="B12-binding"/>
    <property type="match status" value="1"/>
</dbReference>
<proteinExistence type="predicted"/>
<gene>
    <name evidence="7" type="ORF">C8P68_103433</name>
</gene>
<dbReference type="InterPro" id="IPR025274">
    <property type="entry name" value="DUF4070"/>
</dbReference>
<dbReference type="GO" id="GO:0003824">
    <property type="term" value="F:catalytic activity"/>
    <property type="evidence" value="ECO:0007669"/>
    <property type="project" value="InterPro"/>
</dbReference>
<dbReference type="PROSITE" id="PS51918">
    <property type="entry name" value="RADICAL_SAM"/>
    <property type="match status" value="1"/>
</dbReference>
<keyword evidence="3" id="KW-0479">Metal-binding</keyword>
<dbReference type="OrthoDB" id="9801424at2"/>
<organism evidence="7 8">
    <name type="scientific">Mucilaginibacter yixingensis</name>
    <dbReference type="NCBI Taxonomy" id="1295612"/>
    <lineage>
        <taxon>Bacteria</taxon>
        <taxon>Pseudomonadati</taxon>
        <taxon>Bacteroidota</taxon>
        <taxon>Sphingobacteriia</taxon>
        <taxon>Sphingobacteriales</taxon>
        <taxon>Sphingobacteriaceae</taxon>
        <taxon>Mucilaginibacter</taxon>
    </lineage>
</organism>